<name>A0A345ZBA5_9BACT</name>
<dbReference type="KEGG" id="cdes:C0J27_02325"/>
<dbReference type="GO" id="GO:0006313">
    <property type="term" value="P:DNA transposition"/>
    <property type="evidence" value="ECO:0007669"/>
    <property type="project" value="InterPro"/>
</dbReference>
<dbReference type="EMBL" id="CP025544">
    <property type="protein sequence ID" value="AXK60572.1"/>
    <property type="molecule type" value="Genomic_DNA"/>
</dbReference>
<dbReference type="SUPFAM" id="SSF143422">
    <property type="entry name" value="Transposase IS200-like"/>
    <property type="match status" value="1"/>
</dbReference>
<proteinExistence type="predicted"/>
<dbReference type="Pfam" id="PF01797">
    <property type="entry name" value="Y1_Tnp"/>
    <property type="match status" value="1"/>
</dbReference>
<gene>
    <name evidence="2" type="ORF">C0J27_02325</name>
</gene>
<dbReference type="RefSeq" id="WP_115585587.1">
    <property type="nucleotide sequence ID" value="NZ_CP025544.1"/>
</dbReference>
<dbReference type="AlphaFoldDB" id="A0A345ZBA5"/>
<dbReference type="GO" id="GO:0003677">
    <property type="term" value="F:DNA binding"/>
    <property type="evidence" value="ECO:0007669"/>
    <property type="project" value="InterPro"/>
</dbReference>
<dbReference type="InterPro" id="IPR036515">
    <property type="entry name" value="Transposase_17_sf"/>
</dbReference>
<organism evidence="2 3">
    <name type="scientific">Candidatus Chromulinivorax destructor</name>
    <dbReference type="NCBI Taxonomy" id="2066483"/>
    <lineage>
        <taxon>Bacteria</taxon>
        <taxon>Candidatus Babelota</taxon>
        <taxon>Candidatus Babeliae</taxon>
        <taxon>Candidatus Babeliales</taxon>
        <taxon>Candidatus Chromulinivoraceae</taxon>
        <taxon>Candidatus Chromulinivorax</taxon>
    </lineage>
</organism>
<dbReference type="Proteomes" id="UP000254834">
    <property type="component" value="Chromosome"/>
</dbReference>
<keyword evidence="3" id="KW-1185">Reference proteome</keyword>
<dbReference type="Gene3D" id="3.30.70.1290">
    <property type="entry name" value="Transposase IS200-like"/>
    <property type="match status" value="1"/>
</dbReference>
<reference evidence="2 3" key="1">
    <citation type="submission" date="2017-12" db="EMBL/GenBank/DDBJ databases">
        <title>Chromulinavorax destructans is a abundant pathogen of dominant heterotrophic picoflagllates.</title>
        <authorList>
            <person name="Deeg C.M."/>
            <person name="Zimmer M."/>
            <person name="Suttle C.A."/>
        </authorList>
    </citation>
    <scope>NUCLEOTIDE SEQUENCE [LARGE SCALE GENOMIC DNA]</scope>
    <source>
        <strain evidence="2 3">SeV1</strain>
    </source>
</reference>
<dbReference type="GO" id="GO:0004803">
    <property type="term" value="F:transposase activity"/>
    <property type="evidence" value="ECO:0007669"/>
    <property type="project" value="InterPro"/>
</dbReference>
<dbReference type="InterPro" id="IPR002686">
    <property type="entry name" value="Transposase_17"/>
</dbReference>
<sequence>MKNPLYLLEFGPVIEQVLEQISVQERLEKIIHEYAQASGLEIDSCDILTDYIAVTFYLHEAVDVDAVIINLKKHSSEELVKELPEFKKFIVHDSLWEYGYNIETL</sequence>
<evidence type="ECO:0000313" key="3">
    <source>
        <dbReference type="Proteomes" id="UP000254834"/>
    </source>
</evidence>
<protein>
    <recommendedName>
        <fullName evidence="1">Transposase IS200-like domain-containing protein</fullName>
    </recommendedName>
</protein>
<evidence type="ECO:0000313" key="2">
    <source>
        <dbReference type="EMBL" id="AXK60572.1"/>
    </source>
</evidence>
<feature type="domain" description="Transposase IS200-like" evidence="1">
    <location>
        <begin position="16"/>
        <end position="104"/>
    </location>
</feature>
<evidence type="ECO:0000259" key="1">
    <source>
        <dbReference type="Pfam" id="PF01797"/>
    </source>
</evidence>
<accession>A0A345ZBA5</accession>